<dbReference type="AlphaFoldDB" id="A0AAV1D388"/>
<evidence type="ECO:0000256" key="2">
    <source>
        <dbReference type="SAM" id="MobiDB-lite"/>
    </source>
</evidence>
<accession>A0AAV1D388</accession>
<feature type="compositionally biased region" description="Low complexity" evidence="2">
    <location>
        <begin position="21"/>
        <end position="30"/>
    </location>
</feature>
<evidence type="ECO:0000256" key="1">
    <source>
        <dbReference type="SAM" id="Coils"/>
    </source>
</evidence>
<reference evidence="3" key="1">
    <citation type="submission" date="2023-03" db="EMBL/GenBank/DDBJ databases">
        <authorList>
            <person name="Julca I."/>
        </authorList>
    </citation>
    <scope>NUCLEOTIDE SEQUENCE</scope>
</reference>
<protein>
    <submittedName>
        <fullName evidence="3">OLC1v1000648C1</fullName>
    </submittedName>
</protein>
<evidence type="ECO:0000313" key="4">
    <source>
        <dbReference type="Proteomes" id="UP001161247"/>
    </source>
</evidence>
<sequence>MDCLMNVGKKVALSDFQSVSDHYTSSTNSSSDKKYKNFAMHPSGSGATRVSQELISRMEAKEKALLEKEESSIRLEQKLVQQEKNLREMDMRKEEMGSILKELSVREEKLKELKEFIAGLVEKLGSVEKKVHEMLRKRARDLDEKEEELKALVDQI</sequence>
<evidence type="ECO:0000313" key="3">
    <source>
        <dbReference type="EMBL" id="CAI9102386.1"/>
    </source>
</evidence>
<keyword evidence="4" id="KW-1185">Reference proteome</keyword>
<name>A0AAV1D388_OLDCO</name>
<gene>
    <name evidence="3" type="ORF">OLC1_LOCUS11740</name>
</gene>
<keyword evidence="1" id="KW-0175">Coiled coil</keyword>
<feature type="region of interest" description="Disordered" evidence="2">
    <location>
        <begin position="21"/>
        <end position="47"/>
    </location>
</feature>
<dbReference type="EMBL" id="OX459121">
    <property type="protein sequence ID" value="CAI9102386.1"/>
    <property type="molecule type" value="Genomic_DNA"/>
</dbReference>
<feature type="coiled-coil region" evidence="1">
    <location>
        <begin position="58"/>
        <end position="92"/>
    </location>
</feature>
<proteinExistence type="predicted"/>
<dbReference type="Proteomes" id="UP001161247">
    <property type="component" value="Chromosome 4"/>
</dbReference>
<organism evidence="3 4">
    <name type="scientific">Oldenlandia corymbosa var. corymbosa</name>
    <dbReference type="NCBI Taxonomy" id="529605"/>
    <lineage>
        <taxon>Eukaryota</taxon>
        <taxon>Viridiplantae</taxon>
        <taxon>Streptophyta</taxon>
        <taxon>Embryophyta</taxon>
        <taxon>Tracheophyta</taxon>
        <taxon>Spermatophyta</taxon>
        <taxon>Magnoliopsida</taxon>
        <taxon>eudicotyledons</taxon>
        <taxon>Gunneridae</taxon>
        <taxon>Pentapetalae</taxon>
        <taxon>asterids</taxon>
        <taxon>lamiids</taxon>
        <taxon>Gentianales</taxon>
        <taxon>Rubiaceae</taxon>
        <taxon>Rubioideae</taxon>
        <taxon>Spermacoceae</taxon>
        <taxon>Hedyotis-Oldenlandia complex</taxon>
        <taxon>Oldenlandia</taxon>
    </lineage>
</organism>